<comment type="caution">
    <text evidence="4">The sequence shown here is derived from an EMBL/GenBank/DDBJ whole genome shotgun (WGS) entry which is preliminary data.</text>
</comment>
<feature type="domain" description="Pseudouridine synthase RsuA/RluA-like" evidence="3">
    <location>
        <begin position="817"/>
        <end position="981"/>
    </location>
</feature>
<dbReference type="SUPFAM" id="SSF55120">
    <property type="entry name" value="Pseudouridine synthase"/>
    <property type="match status" value="1"/>
</dbReference>
<feature type="compositionally biased region" description="Polar residues" evidence="1">
    <location>
        <begin position="710"/>
        <end position="721"/>
    </location>
</feature>
<sequence length="1066" mass="124005">MIDNLNEIYFSKKLFGSEMWCVIGILILYHISLIIAHSLPLLLLVSFDGFRHDYPKLHGPLKNFRRLEERGVHAEKMIPTFTTATFPNHYTIITGLYEEIHGLIGNQMFDPKMNVTFEPSENMTDSNWWPYPSIWSINERRKGARSGVVGWPQNPTYLSKYQPFSRKNLFRNMIDQMINWFNDPIEPINFGAMYFFEPDLTGHRTGPYSINMTNIVRECDEHLGYLLDKIDINENLRQNLHLIVISDHGMEQINGTNNPMYIEDYIDSTKVKSYGAAPVMNIFVQSENDIDIVLKNLSKIPHSQSYKRKDIPERYHYKNHERIGDILLVLDVGYEIHHRPSYGKKKYDLNLIHGNHGYDNQHDSMKSIFYASGPQLKRNFTLDNSSSLYNIDLFGFMCLILNIDQCPPSNGSLENIKPFLIDPNRINDFNRRMQKRTRVLIIYLIGKSKFKMLKETTEESSSSTDDKKSKDNKELSSTHSKYVTHRATFGQIRVDHASKSKEHQMIESLYKTYDPRSEQNQTFDDRLWSLVDEDINTDTNDIDFYGLINAHYRNISFENKLSSQKEEKITDNYIDQLAFPELTTKKSKIKSTILQKETIKELKNEEMNFIDEQYFNTLKKIEYPEEQINKTIPAKRIEMPPTDELNYIDQLVFTSPTSSEKIKKPQTPIPNKQTNSIPIEKSTNTSSDKLLDINFQYRISIPTPKPSEKSLPNLNESSMDSYNPKLESMRSIKSKDYFDPPRQSSLDIQKDKDIDSDKNATQSAEHIREQLTKKINVRDSLGYRTFENLIPKWWTMTKAEIVDVLIKQICFIQHGILALDKPYGGPGVQISIAHFIPQIIERLNKPEIRQLHLLHRLDKQSTGVLLMAYTPEAEKRLRELMQERKIIKQYLTIVRGIPRPTEGEINIPIIERSVRGTYKMMLSPDYNDLTKLVMPKVKRDHINSSAAKTKYRVIDSNYGVSLVECQPVTGVKHQIRTHLAHALGTPILGDHKYSHYAKLAPQKLPFATLKKLGVRQAKVRTIPLCLHSYSIAIPSFLHHQQNIFIRARLSHHLRYFIQNLRLRMIK</sequence>
<reference evidence="4" key="1">
    <citation type="submission" date="2021-02" db="EMBL/GenBank/DDBJ databases">
        <authorList>
            <person name="Nowell W R."/>
        </authorList>
    </citation>
    <scope>NUCLEOTIDE SEQUENCE</scope>
</reference>
<dbReference type="InterPro" id="IPR020103">
    <property type="entry name" value="PsdUridine_synth_cat_dom_sf"/>
</dbReference>
<feature type="transmembrane region" description="Helical" evidence="2">
    <location>
        <begin position="20"/>
        <end position="47"/>
    </location>
</feature>
<dbReference type="SUPFAM" id="SSF53649">
    <property type="entry name" value="Alkaline phosphatase-like"/>
    <property type="match status" value="1"/>
</dbReference>
<feature type="compositionally biased region" description="Polar residues" evidence="1">
    <location>
        <begin position="669"/>
        <end position="685"/>
    </location>
</feature>
<dbReference type="PANTHER" id="PTHR10151:SF120">
    <property type="entry name" value="BIS(5'-ADENOSYL)-TRIPHOSPHATASE"/>
    <property type="match status" value="1"/>
</dbReference>
<dbReference type="Proteomes" id="UP000663889">
    <property type="component" value="Unassembled WGS sequence"/>
</dbReference>
<name>A0A814BZI6_9BILA</name>
<dbReference type="Gene3D" id="3.40.720.10">
    <property type="entry name" value="Alkaline Phosphatase, subunit A"/>
    <property type="match status" value="1"/>
</dbReference>
<feature type="compositionally biased region" description="Basic and acidic residues" evidence="1">
    <location>
        <begin position="464"/>
        <end position="476"/>
    </location>
</feature>
<evidence type="ECO:0000256" key="2">
    <source>
        <dbReference type="SAM" id="Phobius"/>
    </source>
</evidence>
<dbReference type="PANTHER" id="PTHR10151">
    <property type="entry name" value="ECTONUCLEOTIDE PYROPHOSPHATASE/PHOSPHODIESTERASE"/>
    <property type="match status" value="1"/>
</dbReference>
<dbReference type="InterPro" id="IPR002591">
    <property type="entry name" value="Phosphodiest/P_Trfase"/>
</dbReference>
<evidence type="ECO:0000259" key="3">
    <source>
        <dbReference type="Pfam" id="PF00849"/>
    </source>
</evidence>
<dbReference type="CDD" id="cd02869">
    <property type="entry name" value="PseudoU_synth_RluA_like"/>
    <property type="match status" value="1"/>
</dbReference>
<dbReference type="GO" id="GO:0016787">
    <property type="term" value="F:hydrolase activity"/>
    <property type="evidence" value="ECO:0007669"/>
    <property type="project" value="UniProtKB-ARBA"/>
</dbReference>
<dbReference type="EMBL" id="CAJNOU010000252">
    <property type="protein sequence ID" value="CAF0932993.1"/>
    <property type="molecule type" value="Genomic_DNA"/>
</dbReference>
<dbReference type="Pfam" id="PF01663">
    <property type="entry name" value="Phosphodiest"/>
    <property type="match status" value="1"/>
</dbReference>
<proteinExistence type="predicted"/>
<accession>A0A814BZI6</accession>
<feature type="compositionally biased region" description="Basic and acidic residues" evidence="1">
    <location>
        <begin position="748"/>
        <end position="758"/>
    </location>
</feature>
<dbReference type="InterPro" id="IPR017850">
    <property type="entry name" value="Alkaline_phosphatase_core_sf"/>
</dbReference>
<feature type="region of interest" description="Disordered" evidence="1">
    <location>
        <begin position="702"/>
        <end position="765"/>
    </location>
</feature>
<keyword evidence="2" id="KW-0472">Membrane</keyword>
<keyword evidence="2" id="KW-1133">Transmembrane helix</keyword>
<evidence type="ECO:0000256" key="1">
    <source>
        <dbReference type="SAM" id="MobiDB-lite"/>
    </source>
</evidence>
<protein>
    <recommendedName>
        <fullName evidence="3">Pseudouridine synthase RsuA/RluA-like domain-containing protein</fullName>
    </recommendedName>
</protein>
<dbReference type="InterPro" id="IPR006145">
    <property type="entry name" value="PsdUridine_synth_RsuA/RluA"/>
</dbReference>
<feature type="region of interest" description="Disordered" evidence="1">
    <location>
        <begin position="455"/>
        <end position="479"/>
    </location>
</feature>
<evidence type="ECO:0000313" key="5">
    <source>
        <dbReference type="Proteomes" id="UP000663889"/>
    </source>
</evidence>
<dbReference type="GO" id="GO:0003723">
    <property type="term" value="F:RNA binding"/>
    <property type="evidence" value="ECO:0007669"/>
    <property type="project" value="InterPro"/>
</dbReference>
<dbReference type="GO" id="GO:0001522">
    <property type="term" value="P:pseudouridine synthesis"/>
    <property type="evidence" value="ECO:0007669"/>
    <property type="project" value="InterPro"/>
</dbReference>
<dbReference type="Pfam" id="PF00849">
    <property type="entry name" value="PseudoU_synth_2"/>
    <property type="match status" value="1"/>
</dbReference>
<feature type="compositionally biased region" description="Basic and acidic residues" evidence="1">
    <location>
        <begin position="727"/>
        <end position="739"/>
    </location>
</feature>
<dbReference type="AlphaFoldDB" id="A0A814BZI6"/>
<keyword evidence="2" id="KW-0812">Transmembrane</keyword>
<dbReference type="GO" id="GO:0009982">
    <property type="term" value="F:pseudouridine synthase activity"/>
    <property type="evidence" value="ECO:0007669"/>
    <property type="project" value="InterPro"/>
</dbReference>
<dbReference type="CDD" id="cd16018">
    <property type="entry name" value="Enpp"/>
    <property type="match status" value="1"/>
</dbReference>
<evidence type="ECO:0000313" key="4">
    <source>
        <dbReference type="EMBL" id="CAF0932993.1"/>
    </source>
</evidence>
<dbReference type="Gene3D" id="3.30.2350.10">
    <property type="entry name" value="Pseudouridine synthase"/>
    <property type="match status" value="1"/>
</dbReference>
<organism evidence="4 5">
    <name type="scientific">Rotaria sordida</name>
    <dbReference type="NCBI Taxonomy" id="392033"/>
    <lineage>
        <taxon>Eukaryota</taxon>
        <taxon>Metazoa</taxon>
        <taxon>Spiralia</taxon>
        <taxon>Gnathifera</taxon>
        <taxon>Rotifera</taxon>
        <taxon>Eurotatoria</taxon>
        <taxon>Bdelloidea</taxon>
        <taxon>Philodinida</taxon>
        <taxon>Philodinidae</taxon>
        <taxon>Rotaria</taxon>
    </lineage>
</organism>
<feature type="region of interest" description="Disordered" evidence="1">
    <location>
        <begin position="657"/>
        <end position="685"/>
    </location>
</feature>
<gene>
    <name evidence="4" type="ORF">SEV965_LOCUS7278</name>
</gene>
<dbReference type="Gene3D" id="3.30.1360.180">
    <property type="match status" value="1"/>
</dbReference>